<keyword evidence="3 4" id="KW-0378">Hydrolase</keyword>
<name>A0A1H2HUX8_9GAMM</name>
<evidence type="ECO:0000313" key="6">
    <source>
        <dbReference type="EMBL" id="SDU35682.1"/>
    </source>
</evidence>
<dbReference type="InterPro" id="IPR002168">
    <property type="entry name" value="Lipase_GDXG_HIS_AS"/>
</dbReference>
<dbReference type="EC" id="3.1.1.-" evidence="4"/>
<dbReference type="GO" id="GO:0016787">
    <property type="term" value="F:hydrolase activity"/>
    <property type="evidence" value="ECO:0007669"/>
    <property type="project" value="UniProtKB-KW"/>
</dbReference>
<keyword evidence="7" id="KW-1185">Reference proteome</keyword>
<dbReference type="InterPro" id="IPR002018">
    <property type="entry name" value="CarbesteraseB"/>
</dbReference>
<feature type="chain" id="PRO_5009029414" description="Carboxylic ester hydrolase" evidence="4">
    <location>
        <begin position="27"/>
        <end position="669"/>
    </location>
</feature>
<accession>A0A1H2HUX8</accession>
<dbReference type="InterPro" id="IPR019826">
    <property type="entry name" value="Carboxylesterase_B_AS"/>
</dbReference>
<feature type="domain" description="Carboxylesterase type B" evidence="5">
    <location>
        <begin position="210"/>
        <end position="507"/>
    </location>
</feature>
<dbReference type="PROSITE" id="PS00122">
    <property type="entry name" value="CARBOXYLESTERASE_B_1"/>
    <property type="match status" value="1"/>
</dbReference>
<dbReference type="STRING" id="1434072.SAMN05216210_3332"/>
<gene>
    <name evidence="6" type="ORF">SAMN05216210_3332</name>
</gene>
<evidence type="ECO:0000256" key="2">
    <source>
        <dbReference type="ARBA" id="ARBA00010515"/>
    </source>
</evidence>
<evidence type="ECO:0000256" key="1">
    <source>
        <dbReference type="ARBA" id="ARBA00005964"/>
    </source>
</evidence>
<dbReference type="Proteomes" id="UP000243924">
    <property type="component" value="Chromosome I"/>
</dbReference>
<proteinExistence type="inferred from homology"/>
<dbReference type="AlphaFoldDB" id="A0A1H2HUX8"/>
<dbReference type="PROSITE" id="PS51257">
    <property type="entry name" value="PROKAR_LIPOPROTEIN"/>
    <property type="match status" value="1"/>
</dbReference>
<dbReference type="InterPro" id="IPR050309">
    <property type="entry name" value="Type-B_Carboxylest/Lipase"/>
</dbReference>
<protein>
    <recommendedName>
        <fullName evidence="4">Carboxylic ester hydrolase</fullName>
        <ecNumber evidence="4">3.1.1.-</ecNumber>
    </recommendedName>
</protein>
<evidence type="ECO:0000256" key="4">
    <source>
        <dbReference type="RuleBase" id="RU361235"/>
    </source>
</evidence>
<dbReference type="Pfam" id="PF00135">
    <property type="entry name" value="COesterase"/>
    <property type="match status" value="1"/>
</dbReference>
<dbReference type="SUPFAM" id="SSF53474">
    <property type="entry name" value="alpha/beta-Hydrolases"/>
    <property type="match status" value="1"/>
</dbReference>
<dbReference type="EMBL" id="LT629787">
    <property type="protein sequence ID" value="SDU35682.1"/>
    <property type="molecule type" value="Genomic_DNA"/>
</dbReference>
<dbReference type="Gene3D" id="3.40.50.1820">
    <property type="entry name" value="alpha/beta hydrolase"/>
    <property type="match status" value="2"/>
</dbReference>
<evidence type="ECO:0000259" key="5">
    <source>
        <dbReference type="Pfam" id="PF00135"/>
    </source>
</evidence>
<keyword evidence="4" id="KW-0732">Signal</keyword>
<dbReference type="PROSITE" id="PS01173">
    <property type="entry name" value="LIPASE_GDXG_HIS"/>
    <property type="match status" value="1"/>
</dbReference>
<dbReference type="OrthoDB" id="9775851at2"/>
<evidence type="ECO:0000256" key="3">
    <source>
        <dbReference type="ARBA" id="ARBA00022801"/>
    </source>
</evidence>
<comment type="similarity">
    <text evidence="2">Belongs to the 'GDXG' lipolytic enzyme family.</text>
</comment>
<reference evidence="7" key="1">
    <citation type="submission" date="2016-10" db="EMBL/GenBank/DDBJ databases">
        <authorList>
            <person name="Varghese N."/>
            <person name="Submissions S."/>
        </authorList>
    </citation>
    <scope>NUCLEOTIDE SEQUENCE [LARGE SCALE GENOMIC DNA]</scope>
    <source>
        <strain evidence="7">CECT 8338</strain>
    </source>
</reference>
<dbReference type="PANTHER" id="PTHR11559">
    <property type="entry name" value="CARBOXYLESTERASE"/>
    <property type="match status" value="1"/>
</dbReference>
<sequence>MFHSTRRTPGVRSVLMVCSLAPVVMALSGCLGGSGGSSSSGSGGSNTGVFIDSPVSGLDYQGTTTAAGQTDQQGQFSYVEGENISFAIGDLELGSAVGASVLTPLSIIDGADSAEDQRVTNMLILLQSLDADGDLNNGIQITEMIRDEVSMSAASLFLDQSTADFRTGLEPLVDSLQDAGAFSDAAIRSRSVVAVNTAREHFARSISPRNVVTTSGGELRGFEADESHWQFLGIPYAKPPVGDLRWRAPVNPEPWEGVRDAVAWSDQSAQNPALQRFGEGGMSEDSLYLNVTAPKEAENLPVMVWFHGGGFTALTANTHPFNNPEALVTKGVVQVSVNHRLGPFGYIAHPEMSAESGYNGSGNYGQMDLIMALEWVRDNIAAFGGNPDNVTIFGESGGGRKVLSLMASPEAEGLFHKAISQSGTLYPDTRSLSAAEAIGSQLQTQLGADSLVEMRDKSWLQIVQGAANLTPYTNVDNFYLPTTERVSFESGQQNDVPFMFLINTNDTPDPTATVLDVFPWMEPLSEANHYAVHFSHQPAGWKARGVEAYHAAELAYLFNMPSSVVTHYLLGLVIDPATDESLVIGDLNGNGVTGSQGDPGDIFASAGFDSTDEEVIDRIMTIWTNFAKTGDPSIPGELDFPVYDAAIQRYVELSDGAEIKDNLSSVFAE</sequence>
<organism evidence="6 7">
    <name type="scientific">Halopseudomonas salegens</name>
    <dbReference type="NCBI Taxonomy" id="1434072"/>
    <lineage>
        <taxon>Bacteria</taxon>
        <taxon>Pseudomonadati</taxon>
        <taxon>Pseudomonadota</taxon>
        <taxon>Gammaproteobacteria</taxon>
        <taxon>Pseudomonadales</taxon>
        <taxon>Pseudomonadaceae</taxon>
        <taxon>Halopseudomonas</taxon>
    </lineage>
</organism>
<feature type="signal peptide" evidence="4">
    <location>
        <begin position="1"/>
        <end position="26"/>
    </location>
</feature>
<dbReference type="InterPro" id="IPR029058">
    <property type="entry name" value="AB_hydrolase_fold"/>
</dbReference>
<comment type="similarity">
    <text evidence="1 4">Belongs to the type-B carboxylesterase/lipase family.</text>
</comment>
<evidence type="ECO:0000313" key="7">
    <source>
        <dbReference type="Proteomes" id="UP000243924"/>
    </source>
</evidence>